<dbReference type="PROSITE" id="PS50055">
    <property type="entry name" value="TYR_PHOSPHATASE_PTP"/>
    <property type="match status" value="1"/>
</dbReference>
<reference evidence="10" key="2">
    <citation type="submission" date="2025-09" db="UniProtKB">
        <authorList>
            <consortium name="Ensembl"/>
        </authorList>
    </citation>
    <scope>IDENTIFICATION</scope>
</reference>
<dbReference type="AlphaFoldDB" id="S4RQ00"/>
<feature type="domain" description="Tyrosine specific protein phosphatases" evidence="9">
    <location>
        <begin position="184"/>
        <end position="264"/>
    </location>
</feature>
<dbReference type="EC" id="3.1.3.48" evidence="3"/>
<dbReference type="GO" id="GO:0005634">
    <property type="term" value="C:nucleus"/>
    <property type="evidence" value="ECO:0007669"/>
    <property type="project" value="TreeGrafter"/>
</dbReference>
<keyword evidence="6" id="KW-0904">Protein phosphatase</keyword>
<evidence type="ECO:0000256" key="5">
    <source>
        <dbReference type="ARBA" id="ARBA00022801"/>
    </source>
</evidence>
<dbReference type="GeneTree" id="ENSGT00940000154686"/>
<evidence type="ECO:0000256" key="6">
    <source>
        <dbReference type="ARBA" id="ARBA00022912"/>
    </source>
</evidence>
<proteinExistence type="inferred from homology"/>
<keyword evidence="5" id="KW-0378">Hydrolase</keyword>
<dbReference type="InterPro" id="IPR003595">
    <property type="entry name" value="Tyr_Pase_cat"/>
</dbReference>
<dbReference type="HOGENOM" id="CLU_001645_9_1_1"/>
<dbReference type="SMART" id="SM00404">
    <property type="entry name" value="PTPc_motif"/>
    <property type="match status" value="1"/>
</dbReference>
<protein>
    <recommendedName>
        <fullName evidence="3">protein-tyrosine-phosphatase</fullName>
        <ecNumber evidence="3">3.1.3.48</ecNumber>
    </recommendedName>
</protein>
<dbReference type="Gene3D" id="3.90.190.10">
    <property type="entry name" value="Protein tyrosine phosphatase superfamily"/>
    <property type="match status" value="1"/>
</dbReference>
<dbReference type="Pfam" id="PF00102">
    <property type="entry name" value="Y_phosphatase"/>
    <property type="match status" value="1"/>
</dbReference>
<dbReference type="SUPFAM" id="SSF52799">
    <property type="entry name" value="(Phosphotyrosine protein) phosphatases II"/>
    <property type="match status" value="1"/>
</dbReference>
<dbReference type="InterPro" id="IPR016130">
    <property type="entry name" value="Tyr_Pase_AS"/>
</dbReference>
<keyword evidence="4" id="KW-0597">Phosphoprotein</keyword>
<dbReference type="STRING" id="7757.ENSPMAP00000007286"/>
<dbReference type="InterPro" id="IPR051985">
    <property type="entry name" value="NR_tyrosine_phosphatase"/>
</dbReference>
<evidence type="ECO:0000259" key="8">
    <source>
        <dbReference type="PROSITE" id="PS50055"/>
    </source>
</evidence>
<dbReference type="PROSITE" id="PS00383">
    <property type="entry name" value="TYR_PHOSPHATASE_1"/>
    <property type="match status" value="1"/>
</dbReference>
<dbReference type="InterPro" id="IPR000387">
    <property type="entry name" value="Tyr_Pase_dom"/>
</dbReference>
<reference evidence="10" key="1">
    <citation type="submission" date="2025-08" db="UniProtKB">
        <authorList>
            <consortium name="Ensembl"/>
        </authorList>
    </citation>
    <scope>IDENTIFICATION</scope>
</reference>
<dbReference type="PANTHER" id="PTHR46047:SF3">
    <property type="entry name" value="TYROSINE-PROTEIN PHOSPHATASE NON-RECEPTOR TYPE 61F"/>
    <property type="match status" value="1"/>
</dbReference>
<dbReference type="Ensembl" id="ENSPMAT00000007318.1">
    <property type="protein sequence ID" value="ENSPMAP00000007286.1"/>
    <property type="gene ID" value="ENSPMAG00000006608.1"/>
</dbReference>
<dbReference type="OMA" id="QFCWKTI"/>
<dbReference type="GO" id="GO:0070373">
    <property type="term" value="P:negative regulation of ERK1 and ERK2 cascade"/>
    <property type="evidence" value="ECO:0007669"/>
    <property type="project" value="TreeGrafter"/>
</dbReference>
<evidence type="ECO:0000256" key="7">
    <source>
        <dbReference type="ARBA" id="ARBA00023136"/>
    </source>
</evidence>
<evidence type="ECO:0000256" key="3">
    <source>
        <dbReference type="ARBA" id="ARBA00013064"/>
    </source>
</evidence>
<dbReference type="GO" id="GO:0012505">
    <property type="term" value="C:endomembrane system"/>
    <property type="evidence" value="ECO:0007669"/>
    <property type="project" value="UniProtKB-SubCell"/>
</dbReference>
<dbReference type="GO" id="GO:0005737">
    <property type="term" value="C:cytoplasm"/>
    <property type="evidence" value="ECO:0007669"/>
    <property type="project" value="TreeGrafter"/>
</dbReference>
<feature type="domain" description="Tyrosine-protein phosphatase" evidence="8">
    <location>
        <begin position="24"/>
        <end position="270"/>
    </location>
</feature>
<dbReference type="GO" id="GO:0004726">
    <property type="term" value="F:non-membrane spanning protein tyrosine phosphatase activity"/>
    <property type="evidence" value="ECO:0007669"/>
    <property type="project" value="TreeGrafter"/>
</dbReference>
<evidence type="ECO:0000256" key="2">
    <source>
        <dbReference type="ARBA" id="ARBA00009701"/>
    </source>
</evidence>
<dbReference type="PROSITE" id="PS50056">
    <property type="entry name" value="TYR_PHOSPHATASE_2"/>
    <property type="match status" value="1"/>
</dbReference>
<organism evidence="10">
    <name type="scientific">Petromyzon marinus</name>
    <name type="common">Sea lamprey</name>
    <dbReference type="NCBI Taxonomy" id="7757"/>
    <lineage>
        <taxon>Eukaryota</taxon>
        <taxon>Metazoa</taxon>
        <taxon>Chordata</taxon>
        <taxon>Craniata</taxon>
        <taxon>Vertebrata</taxon>
        <taxon>Cyclostomata</taxon>
        <taxon>Hyperoartia</taxon>
        <taxon>Petromyzontiformes</taxon>
        <taxon>Petromyzontidae</taxon>
        <taxon>Petromyzon</taxon>
    </lineage>
</organism>
<comment type="subcellular location">
    <subcellularLocation>
        <location evidence="1">Endomembrane system</location>
    </subcellularLocation>
</comment>
<dbReference type="PRINTS" id="PR00700">
    <property type="entry name" value="PRTYPHPHTASE"/>
</dbReference>
<keyword evidence="7" id="KW-0472">Membrane</keyword>
<evidence type="ECO:0000256" key="1">
    <source>
        <dbReference type="ARBA" id="ARBA00004308"/>
    </source>
</evidence>
<dbReference type="SMART" id="SM00194">
    <property type="entry name" value="PTPc"/>
    <property type="match status" value="1"/>
</dbReference>
<sequence length="270" mass="31006">LHSETWRGCTLGISPWGKLGMEKTCKAAKRPENSRRNRYRDVSPFDHSRVRLQRGDGDYINASLVQVPQAQRSYILAQAPLPNTCGHFWQMVWEQKSRAIVMLNRTVENNVKKCEKYWPKRRDAPKSFRDSSVTLLGEERTPFFTVRELQLHFLPVRACAGETRKVLHFHYTMWPDFGVPESPTHFLDFLFRVRASASLSPELGPLVVHCSAGIGRSGTFCLVDTCLALVERTREGLVPPDVRQVLLQMRHARMGLIQTPEQLRFSYLAI</sequence>
<evidence type="ECO:0000256" key="4">
    <source>
        <dbReference type="ARBA" id="ARBA00022553"/>
    </source>
</evidence>
<evidence type="ECO:0000259" key="9">
    <source>
        <dbReference type="PROSITE" id="PS50056"/>
    </source>
</evidence>
<dbReference type="InterPro" id="IPR000242">
    <property type="entry name" value="PTP_cat"/>
</dbReference>
<accession>S4RQ00</accession>
<dbReference type="InterPro" id="IPR029021">
    <property type="entry name" value="Prot-tyrosine_phosphatase-like"/>
</dbReference>
<dbReference type="PANTHER" id="PTHR46047">
    <property type="entry name" value="TYROSINE-PROTEIN PHOSPHATASE NON-RECEPTOR TYPE 61F"/>
    <property type="match status" value="1"/>
</dbReference>
<evidence type="ECO:0000313" key="10">
    <source>
        <dbReference type="Ensembl" id="ENSPMAP00000007286.1"/>
    </source>
</evidence>
<dbReference type="GO" id="GO:0046426">
    <property type="term" value="P:negative regulation of receptor signaling pathway via JAK-STAT"/>
    <property type="evidence" value="ECO:0007669"/>
    <property type="project" value="TreeGrafter"/>
</dbReference>
<comment type="similarity">
    <text evidence="2">Belongs to the protein-tyrosine phosphatase family. Non-receptor class 1 subfamily.</text>
</comment>
<dbReference type="GO" id="GO:0019901">
    <property type="term" value="F:protein kinase binding"/>
    <property type="evidence" value="ECO:0007669"/>
    <property type="project" value="TreeGrafter"/>
</dbReference>
<name>S4RQ00_PETMA</name>